<dbReference type="Pfam" id="PF00400">
    <property type="entry name" value="WD40"/>
    <property type="match status" value="13"/>
</dbReference>
<feature type="repeat" description="WD" evidence="3">
    <location>
        <begin position="1241"/>
        <end position="1282"/>
    </location>
</feature>
<dbReference type="Gene3D" id="2.130.10.10">
    <property type="entry name" value="YVTN repeat-like/Quinoprotein amine dehydrogenase"/>
    <property type="match status" value="5"/>
</dbReference>
<evidence type="ECO:0000256" key="3">
    <source>
        <dbReference type="PROSITE-ProRule" id="PRU00221"/>
    </source>
</evidence>
<dbReference type="PROSITE" id="PS00678">
    <property type="entry name" value="WD_REPEATS_1"/>
    <property type="match status" value="2"/>
</dbReference>
<dbReference type="SMART" id="SM00320">
    <property type="entry name" value="WD40"/>
    <property type="match status" value="14"/>
</dbReference>
<dbReference type="PROSITE" id="PS50082">
    <property type="entry name" value="WD_REPEATS_2"/>
    <property type="match status" value="11"/>
</dbReference>
<keyword evidence="2" id="KW-0677">Repeat</keyword>
<evidence type="ECO:0000256" key="4">
    <source>
        <dbReference type="SAM" id="MobiDB-lite"/>
    </source>
</evidence>
<sequence>MVSEPPTAKKRPRRRWYHALTKPCHKGGISPPPTPRASIHAEKPAIERAPSAQHVEPAIEPTIEPAPIRIPSPIPSPIAPSPIAPGPIPSPVPSPVRASSSSGTSQSGDTQVTSADEPDVCQPPRPASPRPASPRPISPKQISRPASPRPTSRPTSGPTSRPASPKLASPRASSCRVSAWRELRATIQGFKDSKLFPPLFPVIDGLISFLGTFEAAIRHRHDYLQLAEHLDVTLCFLKGHLDSHSTVATDTITDIIHVLQKQLESHNDSDEQALVGSFRRIEQLFHRLQASFPAAHATQVVSRLFYTRRAYSYLGQQTRLEKLNPVKEAAFNSLSSRTCTKHTRETILSDLNAWSDDPDAEQIFWLDGAAGTGKTTVAYTLSQALESRGQLAASFFCSRTSPGCRDPKRIVPTIAYQLARHSTPFCSSLGRALDRNPGAASLEVPLQFEKLFKDPLLQVKDKLPNNMVVVIDGLDECQGDTASLLDMMTRKLPIKFFVTGRRPDSHAVGRRCEIGGRADVELYLREELVTCSDHVEQLAHLAGDLFIYAATAVRYIRPGDTAVDTNERLKTLLSTKPKSINMLYSTILGAVLDDPNLEPSVRDCRRLALWTAVCAREPVSVKTLAALAGLETEQAREALQPLESVLAIGSSISVLHVSLGEYMITQDPTPHTHNQLLARRCFEIIKDQARFNICHFESSFVCDRDVPDLGSRIEKNVSPELGYACRYWAEHLKSASPTSELVSMLEEFLSERLLFWMEVVNLDESLVAGAFGLVEIRTWLSMHNGSPRLVELTTDAHKFVAGFAAQAISLSTPHIYISALALTPKSSTVWRNYGKRMQGLVELTGPAMDQIKLAPLATWETGSFVTSVGFSADGARIVAGSHGGAIRVLNVYDGAVAVGPWQAQGRGTTWAVFSPDGARIASVSSGGGIQMWDAQSGVAVGGELSGHTQPVHSIAFFPDGARIVSGSGDETVRVWSGDGTCVLGPLKGHTGAVYSVAVSFDGARIGSAGQDRTIRLWNAQDGSSEGLFEGHTDSVHSIAFSPDETRIVSGSGDKTVRVWSVNGALVIDPIRGHTGGVKSVAFSPDGGRIVSGSDDKTVQVWNADDGVLVAGPFRHTSFIYSVAFSPDGVCVVSGSNDKTIRMWNTLDGTLDLDPFQGCTSSIKSVALSSDGSRVACGCDDKMVWVWNASRGALVAPPFQGHTSAVTLVVFSPDDGLVASTSKDKTIRVWAAHNGTSALGPLKGHTGEITSIAFSPDGARIVSGSQDKKIGIWNVQDGTLLAGFLEGHTGHVRSVTFSPDGARIVSGAKDGMIRMWNAHDGALVADSFRGHWLLVQVVAFSPDGARIAAASAHELRVWNVADGSLVAGPSEGGHTKSIQAVAFSSSGERIVSVSEDQTICLWSACDGKLVARLVLGDAPSAYPAAFSFNGAYIVSYSNDRVIRVWNVEQLVGSISQDGVQVALDQSWEVRPDGWISNAKGELLFYPPASIRDQFPRPSNLYTVHSSGFLHVARHASLLDIVDH</sequence>
<dbReference type="InterPro" id="IPR001680">
    <property type="entry name" value="WD40_rpt"/>
</dbReference>
<dbReference type="SUPFAM" id="SSF50978">
    <property type="entry name" value="WD40 repeat-like"/>
    <property type="match status" value="2"/>
</dbReference>
<feature type="compositionally biased region" description="Pro residues" evidence="4">
    <location>
        <begin position="121"/>
        <end position="137"/>
    </location>
</feature>
<keyword evidence="7" id="KW-1185">Reference proteome</keyword>
<dbReference type="PANTHER" id="PTHR19848">
    <property type="entry name" value="WD40 REPEAT PROTEIN"/>
    <property type="match status" value="1"/>
</dbReference>
<organism evidence="6 7">
    <name type="scientific">Ceratobasidium theobromae</name>
    <dbReference type="NCBI Taxonomy" id="1582974"/>
    <lineage>
        <taxon>Eukaryota</taxon>
        <taxon>Fungi</taxon>
        <taxon>Dikarya</taxon>
        <taxon>Basidiomycota</taxon>
        <taxon>Agaricomycotina</taxon>
        <taxon>Agaricomycetes</taxon>
        <taxon>Cantharellales</taxon>
        <taxon>Ceratobasidiaceae</taxon>
        <taxon>Ceratobasidium</taxon>
    </lineage>
</organism>
<dbReference type="SUPFAM" id="SSF52540">
    <property type="entry name" value="P-loop containing nucleoside triphosphate hydrolases"/>
    <property type="match status" value="1"/>
</dbReference>
<dbReference type="CDD" id="cd00200">
    <property type="entry name" value="WD40"/>
    <property type="match status" value="2"/>
</dbReference>
<accession>A0A5N5QJZ0</accession>
<feature type="compositionally biased region" description="Low complexity" evidence="4">
    <location>
        <begin position="143"/>
        <end position="165"/>
    </location>
</feature>
<feature type="compositionally biased region" description="Low complexity" evidence="4">
    <location>
        <begin position="56"/>
        <end position="67"/>
    </location>
</feature>
<feature type="repeat" description="WD" evidence="3">
    <location>
        <begin position="1028"/>
        <end position="1062"/>
    </location>
</feature>
<protein>
    <submittedName>
        <fullName evidence="6">Vegetative incompatibility protein HET-E-1</fullName>
    </submittedName>
</protein>
<dbReference type="PROSITE" id="PS50294">
    <property type="entry name" value="WD_REPEATS_REGION"/>
    <property type="match status" value="9"/>
</dbReference>
<dbReference type="EMBL" id="SSOP01000082">
    <property type="protein sequence ID" value="KAB5591944.1"/>
    <property type="molecule type" value="Genomic_DNA"/>
</dbReference>
<feature type="compositionally biased region" description="Low complexity" evidence="4">
    <location>
        <begin position="95"/>
        <end position="114"/>
    </location>
</feature>
<feature type="repeat" description="WD" evidence="3">
    <location>
        <begin position="986"/>
        <end position="1027"/>
    </location>
</feature>
<name>A0A5N5QJZ0_9AGAM</name>
<reference evidence="6 7" key="1">
    <citation type="journal article" date="2019" name="Fungal Biol. Biotechnol.">
        <title>Draft genome sequence of fastidious pathogen Ceratobasidium theobromae, which causes vascular-streak dieback in Theobroma cacao.</title>
        <authorList>
            <person name="Ali S.S."/>
            <person name="Asman A."/>
            <person name="Shao J."/>
            <person name="Firmansyah A.P."/>
            <person name="Susilo A.W."/>
            <person name="Rosmana A."/>
            <person name="McMahon P."/>
            <person name="Junaid M."/>
            <person name="Guest D."/>
            <person name="Kheng T.Y."/>
            <person name="Meinhardt L.W."/>
            <person name="Bailey B.A."/>
        </authorList>
    </citation>
    <scope>NUCLEOTIDE SEQUENCE [LARGE SCALE GENOMIC DNA]</scope>
    <source>
        <strain evidence="6 7">CT2</strain>
    </source>
</reference>
<feature type="domain" description="Nephrocystin 3-like N-terminal" evidence="5">
    <location>
        <begin position="345"/>
        <end position="501"/>
    </location>
</feature>
<feature type="repeat" description="WD" evidence="3">
    <location>
        <begin position="944"/>
        <end position="976"/>
    </location>
</feature>
<feature type="repeat" description="WD" evidence="3">
    <location>
        <begin position="1284"/>
        <end position="1325"/>
    </location>
</feature>
<dbReference type="Pfam" id="PF24883">
    <property type="entry name" value="NPHP3_N"/>
    <property type="match status" value="1"/>
</dbReference>
<evidence type="ECO:0000313" key="6">
    <source>
        <dbReference type="EMBL" id="KAB5591944.1"/>
    </source>
</evidence>
<gene>
    <name evidence="6" type="ORF">CTheo_4622</name>
</gene>
<dbReference type="PANTHER" id="PTHR19848:SF8">
    <property type="entry name" value="F-BOX AND WD REPEAT DOMAIN CONTAINING 7"/>
    <property type="match status" value="1"/>
</dbReference>
<evidence type="ECO:0000256" key="2">
    <source>
        <dbReference type="ARBA" id="ARBA00022737"/>
    </source>
</evidence>
<feature type="repeat" description="WD" evidence="3">
    <location>
        <begin position="1413"/>
        <end position="1447"/>
    </location>
</feature>
<feature type="repeat" description="WD" evidence="3">
    <location>
        <begin position="1198"/>
        <end position="1229"/>
    </location>
</feature>
<dbReference type="InterPro" id="IPR015943">
    <property type="entry name" value="WD40/YVTN_repeat-like_dom_sf"/>
</dbReference>
<dbReference type="PRINTS" id="PR00320">
    <property type="entry name" value="GPROTEINBRPT"/>
</dbReference>
<keyword evidence="1 3" id="KW-0853">WD repeat</keyword>
<feature type="repeat" description="WD" evidence="3">
    <location>
        <begin position="1370"/>
        <end position="1411"/>
    </location>
</feature>
<feature type="repeat" description="WD" evidence="3">
    <location>
        <begin position="1155"/>
        <end position="1196"/>
    </location>
</feature>
<feature type="repeat" description="WD" evidence="3">
    <location>
        <begin position="1112"/>
        <end position="1144"/>
    </location>
</feature>
<dbReference type="Proteomes" id="UP000383932">
    <property type="component" value="Unassembled WGS sequence"/>
</dbReference>
<evidence type="ECO:0000313" key="7">
    <source>
        <dbReference type="Proteomes" id="UP000383932"/>
    </source>
</evidence>
<feature type="region of interest" description="Disordered" evidence="4">
    <location>
        <begin position="22"/>
        <end position="172"/>
    </location>
</feature>
<dbReference type="InterPro" id="IPR020472">
    <property type="entry name" value="WD40_PAC1"/>
</dbReference>
<evidence type="ECO:0000256" key="1">
    <source>
        <dbReference type="ARBA" id="ARBA00022574"/>
    </source>
</evidence>
<evidence type="ECO:0000259" key="5">
    <source>
        <dbReference type="Pfam" id="PF24883"/>
    </source>
</evidence>
<comment type="caution">
    <text evidence="6">The sequence shown here is derived from an EMBL/GenBank/DDBJ whole genome shotgun (WGS) entry which is preliminary data.</text>
</comment>
<dbReference type="InterPro" id="IPR036322">
    <property type="entry name" value="WD40_repeat_dom_sf"/>
</dbReference>
<dbReference type="InterPro" id="IPR056884">
    <property type="entry name" value="NPHP3-like_N"/>
</dbReference>
<proteinExistence type="predicted"/>
<feature type="compositionally biased region" description="Pro residues" evidence="4">
    <location>
        <begin position="68"/>
        <end position="94"/>
    </location>
</feature>
<dbReference type="InterPro" id="IPR019775">
    <property type="entry name" value="WD40_repeat_CS"/>
</dbReference>
<feature type="repeat" description="WD" evidence="3">
    <location>
        <begin position="1070"/>
        <end position="1111"/>
    </location>
</feature>
<dbReference type="InterPro" id="IPR027417">
    <property type="entry name" value="P-loop_NTPase"/>
</dbReference>
<dbReference type="Gene3D" id="3.40.50.300">
    <property type="entry name" value="P-loop containing nucleotide triphosphate hydrolases"/>
    <property type="match status" value="1"/>
</dbReference>
<dbReference type="OrthoDB" id="538223at2759"/>